<reference evidence="2 3" key="1">
    <citation type="submission" date="2016-10" db="EMBL/GenBank/DDBJ databases">
        <authorList>
            <person name="de Groot N.N."/>
        </authorList>
    </citation>
    <scope>NUCLEOTIDE SEQUENCE [LARGE SCALE GENOMIC DNA]</scope>
    <source>
        <strain evidence="2 3">CGMCC 4.6533</strain>
    </source>
</reference>
<evidence type="ECO:0000313" key="2">
    <source>
        <dbReference type="EMBL" id="SDJ35694.1"/>
    </source>
</evidence>
<organism evidence="2 3">
    <name type="scientific">Nonomuraea jiangxiensis</name>
    <dbReference type="NCBI Taxonomy" id="633440"/>
    <lineage>
        <taxon>Bacteria</taxon>
        <taxon>Bacillati</taxon>
        <taxon>Actinomycetota</taxon>
        <taxon>Actinomycetes</taxon>
        <taxon>Streptosporangiales</taxon>
        <taxon>Streptosporangiaceae</taxon>
        <taxon>Nonomuraea</taxon>
    </lineage>
</organism>
<sequence>MGDKDEGKHEGKPHEYKKITPKRDPHQGDGLAQGGGKRESGGKGGKGK</sequence>
<dbReference type="EMBL" id="FNDJ01000010">
    <property type="protein sequence ID" value="SDJ35694.1"/>
    <property type="molecule type" value="Genomic_DNA"/>
</dbReference>
<gene>
    <name evidence="2" type="ORF">SAMN05421869_11049</name>
</gene>
<dbReference type="RefSeq" id="WP_176993324.1">
    <property type="nucleotide sequence ID" value="NZ_FNDJ01000010.1"/>
</dbReference>
<accession>A0A1G8T2H8</accession>
<keyword evidence="3" id="KW-1185">Reference proteome</keyword>
<dbReference type="STRING" id="633440.SAMN05421869_11049"/>
<dbReference type="Proteomes" id="UP000199202">
    <property type="component" value="Unassembled WGS sequence"/>
</dbReference>
<evidence type="ECO:0000256" key="1">
    <source>
        <dbReference type="SAM" id="MobiDB-lite"/>
    </source>
</evidence>
<name>A0A1G8T2H8_9ACTN</name>
<feature type="compositionally biased region" description="Basic and acidic residues" evidence="1">
    <location>
        <begin position="1"/>
        <end position="27"/>
    </location>
</feature>
<evidence type="ECO:0000313" key="3">
    <source>
        <dbReference type="Proteomes" id="UP000199202"/>
    </source>
</evidence>
<feature type="region of interest" description="Disordered" evidence="1">
    <location>
        <begin position="1"/>
        <end position="48"/>
    </location>
</feature>
<protein>
    <submittedName>
        <fullName evidence="2">Uncharacterized protein</fullName>
    </submittedName>
</protein>
<dbReference type="AlphaFoldDB" id="A0A1G8T2H8"/>
<proteinExistence type="predicted"/>